<gene>
    <name evidence="1" type="ORF">QXL92_10260</name>
</gene>
<name>A0AAJ1W200_9MYCO</name>
<protein>
    <submittedName>
        <fullName evidence="1">Uncharacterized protein</fullName>
    </submittedName>
</protein>
<proteinExistence type="predicted"/>
<accession>A0AAJ1W200</accession>
<dbReference type="EMBL" id="JAUFSA010000001">
    <property type="protein sequence ID" value="MDP7735123.1"/>
    <property type="molecule type" value="Genomic_DNA"/>
</dbReference>
<sequence>MIVLLVLGLGLIVLVVGGLTALIMRACIPSGDTQRRAEFDRKAKNAMAIGGGIVGGALVAAARSDKRNSANFARSWDLDNSQFHARQAAQQTADYNRQVAAYNQQVGLNNAPHPLLDPLTYNNVVARNEVWWMQHGGRAC</sequence>
<evidence type="ECO:0000313" key="1">
    <source>
        <dbReference type="EMBL" id="MDP7735123.1"/>
    </source>
</evidence>
<comment type="caution">
    <text evidence="1">The sequence shown here is derived from an EMBL/GenBank/DDBJ whole genome shotgun (WGS) entry which is preliminary data.</text>
</comment>
<organism evidence="1 2">
    <name type="scientific">Mycobacterium paragordonae</name>
    <dbReference type="NCBI Taxonomy" id="1389713"/>
    <lineage>
        <taxon>Bacteria</taxon>
        <taxon>Bacillati</taxon>
        <taxon>Actinomycetota</taxon>
        <taxon>Actinomycetes</taxon>
        <taxon>Mycobacteriales</taxon>
        <taxon>Mycobacteriaceae</taxon>
        <taxon>Mycobacterium</taxon>
    </lineage>
</organism>
<evidence type="ECO:0000313" key="2">
    <source>
        <dbReference type="Proteomes" id="UP001229081"/>
    </source>
</evidence>
<reference evidence="1" key="1">
    <citation type="submission" date="2023-06" db="EMBL/GenBank/DDBJ databases">
        <title>Identification of two novel mycobacterium reveal diversities and complexities of Mycobacterium gordonae clade.</title>
        <authorList>
            <person name="Matsumoto Y."/>
            <person name="Nakamura S."/>
            <person name="Motooka D."/>
            <person name="Fukushima K."/>
        </authorList>
    </citation>
    <scope>NUCLEOTIDE SEQUENCE</scope>
    <source>
        <strain evidence="1">TY812</strain>
    </source>
</reference>
<dbReference type="RefSeq" id="WP_306255150.1">
    <property type="nucleotide sequence ID" value="NZ_JAUFSA010000001.1"/>
</dbReference>
<dbReference type="Proteomes" id="UP001229081">
    <property type="component" value="Unassembled WGS sequence"/>
</dbReference>
<dbReference type="AlphaFoldDB" id="A0AAJ1W200"/>